<dbReference type="Proteomes" id="UP001597097">
    <property type="component" value="Unassembled WGS sequence"/>
</dbReference>
<sequence>MQVMIADDSALFREGLAVLLERAGFTVTGLAGDGQTLARLVRAHPPEVAILDIRMPPTYTVEGLELAIRLRREHPSVAVLLLSNHVETYHAGELFGGIPHRTGYLLKDRVGAPAELADALHRVAAGQTVLDPAVVSQLVSRPREPGPLDRLSPREREVLTLVAEGRSNQGIADLLGLTQKTVEGYVRGTFGKLGLTDTAADNRRVLAVLRYLRG</sequence>
<name>A0ABW4G319_9ACTN</name>
<dbReference type="PROSITE" id="PS50110">
    <property type="entry name" value="RESPONSE_REGULATORY"/>
    <property type="match status" value="1"/>
</dbReference>
<dbReference type="SMART" id="SM00448">
    <property type="entry name" value="REC"/>
    <property type="match status" value="1"/>
</dbReference>
<feature type="modified residue" description="4-aspartylphosphate" evidence="5">
    <location>
        <position position="52"/>
    </location>
</feature>
<keyword evidence="3" id="KW-0238">DNA-binding</keyword>
<comment type="caution">
    <text evidence="8">The sequence shown here is derived from an EMBL/GenBank/DDBJ whole genome shotgun (WGS) entry which is preliminary data.</text>
</comment>
<gene>
    <name evidence="8" type="ORF">ACFSJ0_08205</name>
</gene>
<feature type="domain" description="Response regulatory" evidence="7">
    <location>
        <begin position="2"/>
        <end position="127"/>
    </location>
</feature>
<accession>A0ABW4G319</accession>
<organism evidence="8 9">
    <name type="scientific">Nonomuraea guangzhouensis</name>
    <dbReference type="NCBI Taxonomy" id="1291555"/>
    <lineage>
        <taxon>Bacteria</taxon>
        <taxon>Bacillati</taxon>
        <taxon>Actinomycetota</taxon>
        <taxon>Actinomycetes</taxon>
        <taxon>Streptosporangiales</taxon>
        <taxon>Streptosporangiaceae</taxon>
        <taxon>Nonomuraea</taxon>
    </lineage>
</organism>
<keyword evidence="2" id="KW-0805">Transcription regulation</keyword>
<evidence type="ECO:0000259" key="6">
    <source>
        <dbReference type="PROSITE" id="PS50043"/>
    </source>
</evidence>
<dbReference type="RefSeq" id="WP_219527950.1">
    <property type="nucleotide sequence ID" value="NZ_JAHKRM010000003.1"/>
</dbReference>
<evidence type="ECO:0000256" key="3">
    <source>
        <dbReference type="ARBA" id="ARBA00023125"/>
    </source>
</evidence>
<reference evidence="9" key="1">
    <citation type="journal article" date="2019" name="Int. J. Syst. Evol. Microbiol.">
        <title>The Global Catalogue of Microorganisms (GCM) 10K type strain sequencing project: providing services to taxonomists for standard genome sequencing and annotation.</title>
        <authorList>
            <consortium name="The Broad Institute Genomics Platform"/>
            <consortium name="The Broad Institute Genome Sequencing Center for Infectious Disease"/>
            <person name="Wu L."/>
            <person name="Ma J."/>
        </authorList>
    </citation>
    <scope>NUCLEOTIDE SEQUENCE [LARGE SCALE GENOMIC DNA]</scope>
    <source>
        <strain evidence="9">CGMCC 1.15399</strain>
    </source>
</reference>
<dbReference type="PANTHER" id="PTHR43214">
    <property type="entry name" value="TWO-COMPONENT RESPONSE REGULATOR"/>
    <property type="match status" value="1"/>
</dbReference>
<evidence type="ECO:0000259" key="7">
    <source>
        <dbReference type="PROSITE" id="PS50110"/>
    </source>
</evidence>
<evidence type="ECO:0000313" key="8">
    <source>
        <dbReference type="EMBL" id="MFD1537012.1"/>
    </source>
</evidence>
<evidence type="ECO:0000256" key="5">
    <source>
        <dbReference type="PROSITE-ProRule" id="PRU00169"/>
    </source>
</evidence>
<feature type="domain" description="HTH luxR-type" evidence="6">
    <location>
        <begin position="144"/>
        <end position="214"/>
    </location>
</feature>
<dbReference type="InterPro" id="IPR000792">
    <property type="entry name" value="Tscrpt_reg_LuxR_C"/>
</dbReference>
<keyword evidence="4" id="KW-0804">Transcription</keyword>
<proteinExistence type="predicted"/>
<evidence type="ECO:0000313" key="9">
    <source>
        <dbReference type="Proteomes" id="UP001597097"/>
    </source>
</evidence>
<dbReference type="EMBL" id="JBHUCM010000007">
    <property type="protein sequence ID" value="MFD1537012.1"/>
    <property type="molecule type" value="Genomic_DNA"/>
</dbReference>
<dbReference type="CDD" id="cd17535">
    <property type="entry name" value="REC_NarL-like"/>
    <property type="match status" value="1"/>
</dbReference>
<dbReference type="Pfam" id="PF00072">
    <property type="entry name" value="Response_reg"/>
    <property type="match status" value="1"/>
</dbReference>
<keyword evidence="1 5" id="KW-0597">Phosphoprotein</keyword>
<keyword evidence="9" id="KW-1185">Reference proteome</keyword>
<evidence type="ECO:0000256" key="4">
    <source>
        <dbReference type="ARBA" id="ARBA00023163"/>
    </source>
</evidence>
<evidence type="ECO:0000256" key="2">
    <source>
        <dbReference type="ARBA" id="ARBA00023015"/>
    </source>
</evidence>
<dbReference type="InterPro" id="IPR058245">
    <property type="entry name" value="NreC/VraR/RcsB-like_REC"/>
</dbReference>
<evidence type="ECO:0000256" key="1">
    <source>
        <dbReference type="ARBA" id="ARBA00022553"/>
    </source>
</evidence>
<protein>
    <submittedName>
        <fullName evidence="8">Response regulator</fullName>
    </submittedName>
</protein>
<dbReference type="InterPro" id="IPR039420">
    <property type="entry name" value="WalR-like"/>
</dbReference>
<dbReference type="Pfam" id="PF00196">
    <property type="entry name" value="GerE"/>
    <property type="match status" value="1"/>
</dbReference>
<dbReference type="SMART" id="SM00421">
    <property type="entry name" value="HTH_LUXR"/>
    <property type="match status" value="1"/>
</dbReference>
<dbReference type="InterPro" id="IPR001789">
    <property type="entry name" value="Sig_transdc_resp-reg_receiver"/>
</dbReference>
<dbReference type="PROSITE" id="PS50043">
    <property type="entry name" value="HTH_LUXR_2"/>
    <property type="match status" value="1"/>
</dbReference>
<dbReference type="PANTHER" id="PTHR43214:SF24">
    <property type="entry name" value="TRANSCRIPTIONAL REGULATORY PROTEIN NARL-RELATED"/>
    <property type="match status" value="1"/>
</dbReference>
<dbReference type="CDD" id="cd06170">
    <property type="entry name" value="LuxR_C_like"/>
    <property type="match status" value="1"/>
</dbReference>